<feature type="compositionally biased region" description="Low complexity" evidence="1">
    <location>
        <begin position="42"/>
        <end position="64"/>
    </location>
</feature>
<keyword evidence="4" id="KW-1185">Reference proteome</keyword>
<dbReference type="Proteomes" id="UP001174691">
    <property type="component" value="Unassembled WGS sequence"/>
</dbReference>
<evidence type="ECO:0000256" key="1">
    <source>
        <dbReference type="SAM" id="MobiDB-lite"/>
    </source>
</evidence>
<reference evidence="3" key="1">
    <citation type="submission" date="2022-07" db="EMBL/GenBank/DDBJ databases">
        <title>Fungi with potential for degradation of polypropylene.</title>
        <authorList>
            <person name="Gostincar C."/>
        </authorList>
    </citation>
    <scope>NUCLEOTIDE SEQUENCE</scope>
    <source>
        <strain evidence="3">EXF-13287</strain>
    </source>
</reference>
<accession>A0AA38VIP6</accession>
<feature type="region of interest" description="Disordered" evidence="1">
    <location>
        <begin position="16"/>
        <end position="71"/>
    </location>
</feature>
<evidence type="ECO:0000313" key="3">
    <source>
        <dbReference type="EMBL" id="KAJ9134515.1"/>
    </source>
</evidence>
<feature type="compositionally biased region" description="Low complexity" evidence="1">
    <location>
        <begin position="25"/>
        <end position="34"/>
    </location>
</feature>
<comment type="caution">
    <text evidence="3">The sequence shown here is derived from an EMBL/GenBank/DDBJ whole genome shotgun (WGS) entry which is preliminary data.</text>
</comment>
<dbReference type="AlphaFoldDB" id="A0AA38VIP6"/>
<organism evidence="3 4">
    <name type="scientific">Coniochaeta hoffmannii</name>
    <dbReference type="NCBI Taxonomy" id="91930"/>
    <lineage>
        <taxon>Eukaryota</taxon>
        <taxon>Fungi</taxon>
        <taxon>Dikarya</taxon>
        <taxon>Ascomycota</taxon>
        <taxon>Pezizomycotina</taxon>
        <taxon>Sordariomycetes</taxon>
        <taxon>Sordariomycetidae</taxon>
        <taxon>Coniochaetales</taxon>
        <taxon>Coniochaetaceae</taxon>
        <taxon>Coniochaeta</taxon>
    </lineage>
</organism>
<name>A0AA38VIP6_9PEZI</name>
<proteinExistence type="predicted"/>
<keyword evidence="2" id="KW-1133">Transmembrane helix</keyword>
<keyword evidence="2" id="KW-0472">Membrane</keyword>
<feature type="transmembrane region" description="Helical" evidence="2">
    <location>
        <begin position="118"/>
        <end position="140"/>
    </location>
</feature>
<sequence>MEWLPLIEEYLPLDIRGLKGGGSKADGSSSSSSGSDGGTGKSGSDSSFPDGSSFGTPSSNSGSGSSSGTGGGTAFVGGVGTNYSNYQGGSDNNSSSSCSSSSSSSSSRSGYIGSLPTWAVVLIILVSVLLTAFLYALLYYCLKERRRSKKDGDRPRIGQILWNAGKMALLIWLAVKIWKCCRGRSKRKSSRAKATYAKIDEGGQHGAHAWYGTSARPGIAETATVYGGGGVGHTPLESRYEPMGYAGARIAPHPFYRPEAAGIT</sequence>
<keyword evidence="2" id="KW-0812">Transmembrane</keyword>
<evidence type="ECO:0000256" key="2">
    <source>
        <dbReference type="SAM" id="Phobius"/>
    </source>
</evidence>
<dbReference type="EMBL" id="JANBVN010000182">
    <property type="protein sequence ID" value="KAJ9134515.1"/>
    <property type="molecule type" value="Genomic_DNA"/>
</dbReference>
<protein>
    <submittedName>
        <fullName evidence="3">Uncharacterized protein</fullName>
    </submittedName>
</protein>
<gene>
    <name evidence="3" type="ORF">NKR19_g8657</name>
</gene>
<evidence type="ECO:0000313" key="4">
    <source>
        <dbReference type="Proteomes" id="UP001174691"/>
    </source>
</evidence>